<sequence>MSAIKHIYKLVQFIGEKEKDKSVNLVPSSWISYDQESGHLTTLFMPPPYTTVSSKVLHNMVKHCLTPDKNWPQFSIDIKGEAGKSL</sequence>
<protein>
    <submittedName>
        <fullName evidence="1">Uncharacterized protein</fullName>
    </submittedName>
</protein>
<name>A0A151JPE0_9HYME</name>
<reference evidence="1 2" key="1">
    <citation type="submission" date="2015-09" db="EMBL/GenBank/DDBJ databases">
        <title>Trachymyrmex cornetzi WGS genome.</title>
        <authorList>
            <person name="Nygaard S."/>
            <person name="Hu H."/>
            <person name="Boomsma J."/>
            <person name="Zhang G."/>
        </authorList>
    </citation>
    <scope>NUCLEOTIDE SEQUENCE [LARGE SCALE GENOMIC DNA]</scope>
    <source>
        <strain evidence="1">Tcor2-1</strain>
        <tissue evidence="1">Whole body</tissue>
    </source>
</reference>
<dbReference type="Proteomes" id="UP000078492">
    <property type="component" value="Unassembled WGS sequence"/>
</dbReference>
<organism evidence="1 2">
    <name type="scientific">Trachymyrmex cornetzi</name>
    <dbReference type="NCBI Taxonomy" id="471704"/>
    <lineage>
        <taxon>Eukaryota</taxon>
        <taxon>Metazoa</taxon>
        <taxon>Ecdysozoa</taxon>
        <taxon>Arthropoda</taxon>
        <taxon>Hexapoda</taxon>
        <taxon>Insecta</taxon>
        <taxon>Pterygota</taxon>
        <taxon>Neoptera</taxon>
        <taxon>Endopterygota</taxon>
        <taxon>Hymenoptera</taxon>
        <taxon>Apocrita</taxon>
        <taxon>Aculeata</taxon>
        <taxon>Formicoidea</taxon>
        <taxon>Formicidae</taxon>
        <taxon>Myrmicinae</taxon>
        <taxon>Trachymyrmex</taxon>
    </lineage>
</organism>
<dbReference type="EMBL" id="KQ978756">
    <property type="protein sequence ID" value="KYN28606.1"/>
    <property type="molecule type" value="Genomic_DNA"/>
</dbReference>
<dbReference type="AlphaFoldDB" id="A0A151JPE0"/>
<evidence type="ECO:0000313" key="2">
    <source>
        <dbReference type="Proteomes" id="UP000078492"/>
    </source>
</evidence>
<gene>
    <name evidence="1" type="ORF">ALC57_01998</name>
</gene>
<keyword evidence="2" id="KW-1185">Reference proteome</keyword>
<accession>A0A151JPE0</accession>
<proteinExistence type="predicted"/>
<evidence type="ECO:0000313" key="1">
    <source>
        <dbReference type="EMBL" id="KYN28606.1"/>
    </source>
</evidence>